<feature type="domain" description="Semialdehyde dehydrogenase NAD-binding" evidence="8">
    <location>
        <begin position="3"/>
        <end position="137"/>
    </location>
</feature>
<evidence type="ECO:0000256" key="5">
    <source>
        <dbReference type="ARBA" id="ARBA00022857"/>
    </source>
</evidence>
<organism evidence="9">
    <name type="scientific">freshwater metagenome</name>
    <dbReference type="NCBI Taxonomy" id="449393"/>
    <lineage>
        <taxon>unclassified sequences</taxon>
        <taxon>metagenomes</taxon>
        <taxon>ecological metagenomes</taxon>
    </lineage>
</organism>
<dbReference type="SUPFAM" id="SSF55347">
    <property type="entry name" value="Glyceraldehyde-3-phosphate dehydrogenase-like, C-terminal domain"/>
    <property type="match status" value="1"/>
</dbReference>
<evidence type="ECO:0000256" key="2">
    <source>
        <dbReference type="ARBA" id="ARBA00013072"/>
    </source>
</evidence>
<keyword evidence="6" id="KW-0560">Oxidoreductase</keyword>
<dbReference type="SMART" id="SM00859">
    <property type="entry name" value="Semialdhyde_dh"/>
    <property type="match status" value="1"/>
</dbReference>
<dbReference type="InterPro" id="IPR000534">
    <property type="entry name" value="Semialdehyde_DH_NAD-bd"/>
</dbReference>
<name>A0A6J6LEC9_9ZZZZ</name>
<evidence type="ECO:0000256" key="1">
    <source>
        <dbReference type="ARBA" id="ARBA00004862"/>
    </source>
</evidence>
<dbReference type="CDD" id="cd23934">
    <property type="entry name" value="AGPR_1_C"/>
    <property type="match status" value="1"/>
</dbReference>
<dbReference type="NCBIfam" id="TIGR01850">
    <property type="entry name" value="argC"/>
    <property type="match status" value="1"/>
</dbReference>
<dbReference type="Pfam" id="PF01118">
    <property type="entry name" value="Semialdhyde_dh"/>
    <property type="match status" value="1"/>
</dbReference>
<dbReference type="Gene3D" id="3.30.360.10">
    <property type="entry name" value="Dihydrodipicolinate Reductase, domain 2"/>
    <property type="match status" value="1"/>
</dbReference>
<comment type="pathway">
    <text evidence="1">Amino-acid biosynthesis; L-arginine biosynthesis; N(2)-acetyl-L-ornithine from L-glutamate: step 3/4.</text>
</comment>
<evidence type="ECO:0000256" key="7">
    <source>
        <dbReference type="ARBA" id="ARBA00050557"/>
    </source>
</evidence>
<gene>
    <name evidence="9" type="ORF">UFOPK2282_00501</name>
</gene>
<dbReference type="EC" id="1.2.1.38" evidence="2"/>
<sequence>MVKISIAGASGYAGGELLRLLLAHPEVELGSIAAGGKAGERIIDVHPNLLSLADRTFDSTQVADLADADLTFLALPHGESAAIAAQLPPSVSIVDLGADFRLANPEEWEKFYKLPHAGTWTYGLPELDGNREKVKQSRLVANPGCYPTSVALALAPLFCAGLVETSDVFVVAASGTSGAGRKPSDSLLATQVMGSMSAYKVGGLHQHTPEMEQSLSRAAGSDVSLSFTPLLAPMPRGILATSSAKVKRGVSYEDLRNAMVAAYADELFVGLLPEGVLPQTSSVLGTNAAQIQLTFDEHVQRVVVVCAIDNLWKGAAGQALQNANLMLGFSENLGLSADGVAP</sequence>
<comment type="catalytic activity">
    <reaction evidence="7">
        <text>N-acetyl-L-glutamate 5-semialdehyde + phosphate + NADP(+) = N-acetyl-L-glutamyl 5-phosphate + NADPH + H(+)</text>
        <dbReference type="Rhea" id="RHEA:21588"/>
        <dbReference type="ChEBI" id="CHEBI:15378"/>
        <dbReference type="ChEBI" id="CHEBI:29123"/>
        <dbReference type="ChEBI" id="CHEBI:43474"/>
        <dbReference type="ChEBI" id="CHEBI:57783"/>
        <dbReference type="ChEBI" id="CHEBI:57936"/>
        <dbReference type="ChEBI" id="CHEBI:58349"/>
        <dbReference type="EC" id="1.2.1.38"/>
    </reaction>
</comment>
<dbReference type="SUPFAM" id="SSF51735">
    <property type="entry name" value="NAD(P)-binding Rossmann-fold domains"/>
    <property type="match status" value="1"/>
</dbReference>
<reference evidence="9" key="1">
    <citation type="submission" date="2020-05" db="EMBL/GenBank/DDBJ databases">
        <authorList>
            <person name="Chiriac C."/>
            <person name="Salcher M."/>
            <person name="Ghai R."/>
            <person name="Kavagutti S V."/>
        </authorList>
    </citation>
    <scope>NUCLEOTIDE SEQUENCE</scope>
</reference>
<evidence type="ECO:0000256" key="3">
    <source>
        <dbReference type="ARBA" id="ARBA00022571"/>
    </source>
</evidence>
<dbReference type="GO" id="GO:0003942">
    <property type="term" value="F:N-acetyl-gamma-glutamyl-phosphate reductase activity"/>
    <property type="evidence" value="ECO:0007669"/>
    <property type="project" value="UniProtKB-EC"/>
</dbReference>
<dbReference type="InterPro" id="IPR036291">
    <property type="entry name" value="NAD(P)-bd_dom_sf"/>
</dbReference>
<dbReference type="GO" id="GO:0051287">
    <property type="term" value="F:NAD binding"/>
    <property type="evidence" value="ECO:0007669"/>
    <property type="project" value="InterPro"/>
</dbReference>
<dbReference type="HAMAP" id="MF_00150">
    <property type="entry name" value="ArgC_type1"/>
    <property type="match status" value="1"/>
</dbReference>
<evidence type="ECO:0000256" key="4">
    <source>
        <dbReference type="ARBA" id="ARBA00022605"/>
    </source>
</evidence>
<dbReference type="InterPro" id="IPR000706">
    <property type="entry name" value="AGPR_type-1"/>
</dbReference>
<dbReference type="GO" id="GO:0006526">
    <property type="term" value="P:L-arginine biosynthetic process"/>
    <property type="evidence" value="ECO:0007669"/>
    <property type="project" value="UniProtKB-KW"/>
</dbReference>
<accession>A0A6J6LEC9</accession>
<dbReference type="PANTHER" id="PTHR32338">
    <property type="entry name" value="N-ACETYL-GAMMA-GLUTAMYL-PHOSPHATE REDUCTASE, CHLOROPLASTIC-RELATED-RELATED"/>
    <property type="match status" value="1"/>
</dbReference>
<keyword evidence="5" id="KW-0521">NADP</keyword>
<dbReference type="FunFam" id="3.30.360.10:FF:000014">
    <property type="entry name" value="N-acetyl-gamma-glutamyl-phosphate reductase"/>
    <property type="match status" value="1"/>
</dbReference>
<dbReference type="PROSITE" id="PS01224">
    <property type="entry name" value="ARGC"/>
    <property type="match status" value="1"/>
</dbReference>
<dbReference type="InterPro" id="IPR050085">
    <property type="entry name" value="AGPR"/>
</dbReference>
<dbReference type="PANTHER" id="PTHR32338:SF10">
    <property type="entry name" value="N-ACETYL-GAMMA-GLUTAMYL-PHOSPHATE REDUCTASE, CHLOROPLASTIC-RELATED"/>
    <property type="match status" value="1"/>
</dbReference>
<dbReference type="InterPro" id="IPR058924">
    <property type="entry name" value="AGPR_dimerisation_dom"/>
</dbReference>
<keyword evidence="3" id="KW-0055">Arginine biosynthesis</keyword>
<dbReference type="AlphaFoldDB" id="A0A6J6LEC9"/>
<proteinExistence type="inferred from homology"/>
<keyword evidence="4" id="KW-0028">Amino-acid biosynthesis</keyword>
<evidence type="ECO:0000259" key="8">
    <source>
        <dbReference type="SMART" id="SM00859"/>
    </source>
</evidence>
<dbReference type="InterPro" id="IPR023013">
    <property type="entry name" value="AGPR_AS"/>
</dbReference>
<dbReference type="CDD" id="cd24148">
    <property type="entry name" value="AGPR_1_actinobacAGPR_like"/>
    <property type="match status" value="1"/>
</dbReference>
<dbReference type="Pfam" id="PF22698">
    <property type="entry name" value="Semialdhyde_dhC_1"/>
    <property type="match status" value="1"/>
</dbReference>
<protein>
    <recommendedName>
        <fullName evidence="2">N-acetyl-gamma-glutamyl-phosphate reductase</fullName>
        <ecNumber evidence="2">1.2.1.38</ecNumber>
    </recommendedName>
</protein>
<evidence type="ECO:0000256" key="6">
    <source>
        <dbReference type="ARBA" id="ARBA00023002"/>
    </source>
</evidence>
<dbReference type="GO" id="GO:0070401">
    <property type="term" value="F:NADP+ binding"/>
    <property type="evidence" value="ECO:0007669"/>
    <property type="project" value="InterPro"/>
</dbReference>
<dbReference type="EMBL" id="CAEZWR010000042">
    <property type="protein sequence ID" value="CAB4660367.1"/>
    <property type="molecule type" value="Genomic_DNA"/>
</dbReference>
<dbReference type="Gene3D" id="3.40.50.720">
    <property type="entry name" value="NAD(P)-binding Rossmann-like Domain"/>
    <property type="match status" value="1"/>
</dbReference>
<evidence type="ECO:0000313" key="9">
    <source>
        <dbReference type="EMBL" id="CAB4660367.1"/>
    </source>
</evidence>